<protein>
    <submittedName>
        <fullName evidence="1">Uncharacterized protein</fullName>
    </submittedName>
</protein>
<evidence type="ECO:0000313" key="1">
    <source>
        <dbReference type="EMBL" id="ARF11369.1"/>
    </source>
</evidence>
<accession>A0A1V0SI20</accession>
<name>A0A1V0SI20_9VIRU</name>
<sequence length="261" mass="31939">MDKKECSNCNETLQLTNFRFKTWKTKIYYENKCKKCTYLHNKNTLIETKTSEPIKYKVIMDKKKLSDNKRYINKRKSIRKQQNAYYKDNKDIISSKRKIYRKQNADKVKRWKNKYRDSIEGKISMNLRKRVRYEIGSGKDWLELLGCSYNHLKKWFEYNFNEDKHLGFTWDNYGTVWTIDHVRPCKSFDMNDKKHIETCFNWMNTLPVTKKYNQEKNDKIIYSDIIKLNERIVKFLEICENEIFQNYQTVIDSYNELVKMF</sequence>
<reference evidence="1" key="1">
    <citation type="journal article" date="2017" name="Science">
        <title>Giant viruses with an expanded complement of translation system components.</title>
        <authorList>
            <person name="Schulz F."/>
            <person name="Yutin N."/>
            <person name="Ivanova N.N."/>
            <person name="Ortega D.R."/>
            <person name="Lee T.K."/>
            <person name="Vierheilig J."/>
            <person name="Daims H."/>
            <person name="Horn M."/>
            <person name="Wagner M."/>
            <person name="Jensen G.J."/>
            <person name="Kyrpides N.C."/>
            <person name="Koonin E.V."/>
            <person name="Woyke T."/>
        </authorList>
    </citation>
    <scope>NUCLEOTIDE SEQUENCE</scope>
    <source>
        <strain evidence="1">KNV1</strain>
    </source>
</reference>
<gene>
    <name evidence="1" type="ORF">Klosneuvirus_1_226</name>
</gene>
<organism evidence="1">
    <name type="scientific">Klosneuvirus KNV1</name>
    <dbReference type="NCBI Taxonomy" id="1977640"/>
    <lineage>
        <taxon>Viruses</taxon>
        <taxon>Varidnaviria</taxon>
        <taxon>Bamfordvirae</taxon>
        <taxon>Nucleocytoviricota</taxon>
        <taxon>Megaviricetes</taxon>
        <taxon>Imitervirales</taxon>
        <taxon>Mimiviridae</taxon>
        <taxon>Klosneuvirinae</taxon>
        <taxon>Klosneuvirus</taxon>
    </lineage>
</organism>
<proteinExistence type="predicted"/>
<dbReference type="EMBL" id="KY684108">
    <property type="protein sequence ID" value="ARF11369.1"/>
    <property type="molecule type" value="Genomic_DNA"/>
</dbReference>